<dbReference type="GO" id="GO:0003677">
    <property type="term" value="F:DNA binding"/>
    <property type="evidence" value="ECO:0007669"/>
    <property type="project" value="UniProtKB-KW"/>
</dbReference>
<keyword evidence="9" id="KW-0238">DNA-binding</keyword>
<reference evidence="13" key="1">
    <citation type="submission" date="2023-08" db="EMBL/GenBank/DDBJ databases">
        <authorList>
            <person name="Alioto T."/>
            <person name="Alioto T."/>
            <person name="Gomez Garrido J."/>
        </authorList>
    </citation>
    <scope>NUCLEOTIDE SEQUENCE</scope>
</reference>
<protein>
    <submittedName>
        <fullName evidence="13">Transcription termination factor 1, mitochondrial</fullName>
    </submittedName>
</protein>
<dbReference type="InterPro" id="IPR003690">
    <property type="entry name" value="MTERF"/>
</dbReference>
<keyword evidence="8" id="KW-0805">Transcription regulation</keyword>
<comment type="subunit">
    <text evidence="3">Monomer.</text>
</comment>
<proteinExistence type="inferred from homology"/>
<evidence type="ECO:0000256" key="4">
    <source>
        <dbReference type="ARBA" id="ARBA00022472"/>
    </source>
</evidence>
<evidence type="ECO:0000256" key="7">
    <source>
        <dbReference type="ARBA" id="ARBA00022946"/>
    </source>
</evidence>
<evidence type="ECO:0000256" key="11">
    <source>
        <dbReference type="ARBA" id="ARBA00023163"/>
    </source>
</evidence>
<evidence type="ECO:0000256" key="2">
    <source>
        <dbReference type="ARBA" id="ARBA00007692"/>
    </source>
</evidence>
<evidence type="ECO:0000256" key="5">
    <source>
        <dbReference type="ARBA" id="ARBA00022553"/>
    </source>
</evidence>
<evidence type="ECO:0000256" key="12">
    <source>
        <dbReference type="ARBA" id="ARBA00037520"/>
    </source>
</evidence>
<evidence type="ECO:0000256" key="9">
    <source>
        <dbReference type="ARBA" id="ARBA00023125"/>
    </source>
</evidence>
<dbReference type="Pfam" id="PF02536">
    <property type="entry name" value="mTERF"/>
    <property type="match status" value="1"/>
</dbReference>
<dbReference type="PANTHER" id="PTHR15437">
    <property type="entry name" value="TRANSCRIPTION TERMINATION FACTOR, MITOCHONDRIAL"/>
    <property type="match status" value="1"/>
</dbReference>
<evidence type="ECO:0000256" key="3">
    <source>
        <dbReference type="ARBA" id="ARBA00011245"/>
    </source>
</evidence>
<organism evidence="13 14">
    <name type="scientific">Xyrichtys novacula</name>
    <name type="common">Pearly razorfish</name>
    <name type="synonym">Hemipteronotus novacula</name>
    <dbReference type="NCBI Taxonomy" id="13765"/>
    <lineage>
        <taxon>Eukaryota</taxon>
        <taxon>Metazoa</taxon>
        <taxon>Chordata</taxon>
        <taxon>Craniata</taxon>
        <taxon>Vertebrata</taxon>
        <taxon>Euteleostomi</taxon>
        <taxon>Actinopterygii</taxon>
        <taxon>Neopterygii</taxon>
        <taxon>Teleostei</taxon>
        <taxon>Neoteleostei</taxon>
        <taxon>Acanthomorphata</taxon>
        <taxon>Eupercaria</taxon>
        <taxon>Labriformes</taxon>
        <taxon>Labridae</taxon>
        <taxon>Xyrichtys</taxon>
    </lineage>
</organism>
<keyword evidence="14" id="KW-1185">Reference proteome</keyword>
<evidence type="ECO:0000313" key="13">
    <source>
        <dbReference type="EMBL" id="CAJ1083392.1"/>
    </source>
</evidence>
<dbReference type="FunFam" id="1.25.70.10:FF:000003">
    <property type="entry name" value="transcription termination factor 2, mitochondrial"/>
    <property type="match status" value="1"/>
</dbReference>
<keyword evidence="10" id="KW-0496">Mitochondrion</keyword>
<dbReference type="GO" id="GO:0006393">
    <property type="term" value="P:termination of mitochondrial transcription"/>
    <property type="evidence" value="ECO:0007669"/>
    <property type="project" value="TreeGrafter"/>
</dbReference>
<name>A0AAV1HBF9_XYRNO</name>
<dbReference type="Gene3D" id="1.25.70.10">
    <property type="entry name" value="Transcription termination factor 3, mitochondrial"/>
    <property type="match status" value="2"/>
</dbReference>
<comment type="function">
    <text evidence="12">Transcription termination factor. Binds to a 28 bp region within the tRNA(Leu(uur)) gene at a position immediately adjacent to and downstream of the 16S rRNA gene; this region comprises a tridecamer sequence critical for directing accurate termination. Binds DNA along the major grove and promotes DNA bending and partial unwinding. Promotes base flipping. Transcription termination activity appears to be polarized with highest specificity for transcripts initiated on the light strand.</text>
</comment>
<dbReference type="InterPro" id="IPR038538">
    <property type="entry name" value="MTERF_sf"/>
</dbReference>
<evidence type="ECO:0000313" key="14">
    <source>
        <dbReference type="Proteomes" id="UP001178508"/>
    </source>
</evidence>
<sequence length="379" mass="42412">MALFPGIKALLSFHQSLTVLRISSLISSHSVSQYLLKRFYSSSTESEQPAAPENESLLQNLSLMGVDVTKARQRQPGVLRKVVTNEQGVAQFLNDKGASNKVIAGIISRFPRAITRSIEHLETRWALWKNIIQTDAEIVSIVDRSPEAFFRTNDNGNFKKNIDFLTSLGLSSKDLHRLLATAPRTFSNSVELNKQNLEFLEEICVEFGGKNSENFAKNIISRNPYILIRSTKRIRTNIDFLRATLKLSDEESLALFQGRGAGILDVSNECMKKNATGLQQRLVSLGCKKADMKKLIMSYPGILFMGTDTLNSKLDCLLKAGITIKQILKKPRVLDLSVQNITGRLKELNNLGYDFQSDGVTILNISKKRYDEKLKKLGG</sequence>
<dbReference type="Proteomes" id="UP001178508">
    <property type="component" value="Chromosome 21"/>
</dbReference>
<evidence type="ECO:0000256" key="6">
    <source>
        <dbReference type="ARBA" id="ARBA00022737"/>
    </source>
</evidence>
<dbReference type="GO" id="GO:0005759">
    <property type="term" value="C:mitochondrial matrix"/>
    <property type="evidence" value="ECO:0007669"/>
    <property type="project" value="TreeGrafter"/>
</dbReference>
<gene>
    <name evidence="13" type="ORF">XNOV1_A038146</name>
</gene>
<dbReference type="SMART" id="SM00733">
    <property type="entry name" value="Mterf"/>
    <property type="match status" value="5"/>
</dbReference>
<evidence type="ECO:0000256" key="8">
    <source>
        <dbReference type="ARBA" id="ARBA00023015"/>
    </source>
</evidence>
<keyword evidence="7" id="KW-0809">Transit peptide</keyword>
<keyword evidence="11" id="KW-0804">Transcription</keyword>
<accession>A0AAV1HBF9</accession>
<comment type="subcellular location">
    <subcellularLocation>
        <location evidence="1">Mitochondrion</location>
    </subcellularLocation>
</comment>
<keyword evidence="6" id="KW-0677">Repeat</keyword>
<evidence type="ECO:0000256" key="1">
    <source>
        <dbReference type="ARBA" id="ARBA00004173"/>
    </source>
</evidence>
<keyword evidence="5" id="KW-0597">Phosphoprotein</keyword>
<dbReference type="AlphaFoldDB" id="A0AAV1HBF9"/>
<comment type="similarity">
    <text evidence="2">Belongs to the mTERF family.</text>
</comment>
<evidence type="ECO:0000256" key="10">
    <source>
        <dbReference type="ARBA" id="ARBA00023128"/>
    </source>
</evidence>
<keyword evidence="4" id="KW-0806">Transcription termination</keyword>
<dbReference type="PANTHER" id="PTHR15437:SF2">
    <property type="entry name" value="TRANSCRIPTION TERMINATION FACTOR 1, MITOCHONDRIAL"/>
    <property type="match status" value="1"/>
</dbReference>
<dbReference type="EMBL" id="OY660884">
    <property type="protein sequence ID" value="CAJ1083392.1"/>
    <property type="molecule type" value="Genomic_DNA"/>
</dbReference>